<dbReference type="InterPro" id="IPR014820">
    <property type="entry name" value="PriCT_1"/>
</dbReference>
<dbReference type="SMART" id="SM00942">
    <property type="entry name" value="PriCT_1"/>
    <property type="match status" value="1"/>
</dbReference>
<dbReference type="SUPFAM" id="SSF56747">
    <property type="entry name" value="Prim-pol domain"/>
    <property type="match status" value="1"/>
</dbReference>
<name>A0A9D1RVF5_9CORY</name>
<feature type="domain" description="Primase C-terminal 1" evidence="1">
    <location>
        <begin position="187"/>
        <end position="247"/>
    </location>
</feature>
<sequence>MVDKALRLAAHGLEVGHLDGKRPLTRHGFKDFTTNPMQIRRWWSQHPTANIGARPPKWTVVLDIDPRNGGLETWQHLTGKSTHPTDTLVTLTGSGGWHIWYRLPYAAPIRGHAGDGIDVKARNGYLVMPGSIHPDTGRAYECVNWCALADLPELPTQLRKHVYTAPPKPAPVIPRNLQRKTTGAHLVRWLADAQDGSRNLMLFWAACRAVEHGYDILPDLAATAEAIGLPADEVARTITSAKRQTEKKAG</sequence>
<reference evidence="3" key="1">
    <citation type="journal article" date="2021" name="PeerJ">
        <title>Extensive microbial diversity within the chicken gut microbiome revealed by metagenomics and culture.</title>
        <authorList>
            <person name="Gilroy R."/>
            <person name="Ravi A."/>
            <person name="Getino M."/>
            <person name="Pursley I."/>
            <person name="Horton D.L."/>
            <person name="Alikhan N.F."/>
            <person name="Baker D."/>
            <person name="Gharbi K."/>
            <person name="Hall N."/>
            <person name="Watson M."/>
            <person name="Adriaenssens E.M."/>
            <person name="Foster-Nyarko E."/>
            <person name="Jarju S."/>
            <person name="Secka A."/>
            <person name="Antonio M."/>
            <person name="Oren A."/>
            <person name="Chaudhuri R.R."/>
            <person name="La Ragione R."/>
            <person name="Hildebrand F."/>
            <person name="Pallen M.J."/>
        </authorList>
    </citation>
    <scope>NUCLEOTIDE SEQUENCE</scope>
    <source>
        <strain evidence="3">4376</strain>
    </source>
</reference>
<protein>
    <submittedName>
        <fullName evidence="3">Bifunctional DNA primase/polymerase</fullName>
    </submittedName>
</protein>
<dbReference type="CDD" id="cd04859">
    <property type="entry name" value="Prim_Pol"/>
    <property type="match status" value="1"/>
</dbReference>
<dbReference type="Proteomes" id="UP000824189">
    <property type="component" value="Unassembled WGS sequence"/>
</dbReference>
<dbReference type="SMART" id="SM00943">
    <property type="entry name" value="Prim-Pol"/>
    <property type="match status" value="1"/>
</dbReference>
<evidence type="ECO:0000313" key="3">
    <source>
        <dbReference type="EMBL" id="HIW95181.1"/>
    </source>
</evidence>
<gene>
    <name evidence="3" type="ORF">H9867_01645</name>
</gene>
<accession>A0A9D1RVF5</accession>
<evidence type="ECO:0000259" key="1">
    <source>
        <dbReference type="SMART" id="SM00942"/>
    </source>
</evidence>
<comment type="caution">
    <text evidence="3">The sequence shown here is derived from an EMBL/GenBank/DDBJ whole genome shotgun (WGS) entry which is preliminary data.</text>
</comment>
<evidence type="ECO:0000313" key="4">
    <source>
        <dbReference type="Proteomes" id="UP000824189"/>
    </source>
</evidence>
<proteinExistence type="predicted"/>
<feature type="domain" description="DNA primase/polymerase bifunctional N-terminal" evidence="2">
    <location>
        <begin position="5"/>
        <end position="158"/>
    </location>
</feature>
<dbReference type="InterPro" id="IPR015330">
    <property type="entry name" value="DNA_primase/pol_bifunc_N"/>
</dbReference>
<dbReference type="Pfam" id="PF09250">
    <property type="entry name" value="Prim-Pol"/>
    <property type="match status" value="1"/>
</dbReference>
<dbReference type="AlphaFoldDB" id="A0A9D1RVF5"/>
<reference evidence="3" key="2">
    <citation type="submission" date="2021-04" db="EMBL/GenBank/DDBJ databases">
        <authorList>
            <person name="Gilroy R."/>
        </authorList>
    </citation>
    <scope>NUCLEOTIDE SEQUENCE</scope>
    <source>
        <strain evidence="3">4376</strain>
    </source>
</reference>
<evidence type="ECO:0000259" key="2">
    <source>
        <dbReference type="SMART" id="SM00943"/>
    </source>
</evidence>
<organism evidence="3 4">
    <name type="scientific">Candidatus Corynebacterium gallistercoris</name>
    <dbReference type="NCBI Taxonomy" id="2838530"/>
    <lineage>
        <taxon>Bacteria</taxon>
        <taxon>Bacillati</taxon>
        <taxon>Actinomycetota</taxon>
        <taxon>Actinomycetes</taxon>
        <taxon>Mycobacteriales</taxon>
        <taxon>Corynebacteriaceae</taxon>
        <taxon>Corynebacterium</taxon>
    </lineage>
</organism>
<dbReference type="EMBL" id="DXFZ01000021">
    <property type="protein sequence ID" value="HIW95181.1"/>
    <property type="molecule type" value="Genomic_DNA"/>
</dbReference>